<feature type="region of interest" description="Disordered" evidence="1">
    <location>
        <begin position="145"/>
        <end position="165"/>
    </location>
</feature>
<keyword evidence="4" id="KW-1185">Reference proteome</keyword>
<reference evidence="4" key="1">
    <citation type="submission" date="2023-07" db="EMBL/GenBank/DDBJ databases">
        <title>Myceligenerans salitolerans sp. nov., a halotolerant actinomycete isolated from a salt lake in Xinjiang, China.</title>
        <authorList>
            <person name="Guan T."/>
        </authorList>
    </citation>
    <scope>NUCLEOTIDE SEQUENCE [LARGE SCALE GENOMIC DNA]</scope>
    <source>
        <strain evidence="4">XHU 5031</strain>
    </source>
</reference>
<dbReference type="RefSeq" id="WP_207274667.1">
    <property type="nucleotide sequence ID" value="NZ_JAFMPK010000027.1"/>
</dbReference>
<feature type="transmembrane region" description="Helical" evidence="2">
    <location>
        <begin position="94"/>
        <end position="111"/>
    </location>
</feature>
<gene>
    <name evidence="3" type="ORF">J0911_06745</name>
</gene>
<evidence type="ECO:0000313" key="3">
    <source>
        <dbReference type="EMBL" id="MBO0608726.1"/>
    </source>
</evidence>
<keyword evidence="2" id="KW-1133">Transmembrane helix</keyword>
<evidence type="ECO:0000313" key="4">
    <source>
        <dbReference type="Proteomes" id="UP000664617"/>
    </source>
</evidence>
<dbReference type="EMBL" id="JAFMPK010000027">
    <property type="protein sequence ID" value="MBO0608726.1"/>
    <property type="molecule type" value="Genomic_DNA"/>
</dbReference>
<feature type="transmembrane region" description="Helical" evidence="2">
    <location>
        <begin position="6"/>
        <end position="29"/>
    </location>
</feature>
<evidence type="ECO:0000256" key="2">
    <source>
        <dbReference type="SAM" id="Phobius"/>
    </source>
</evidence>
<sequence length="165" mass="18391">MRLLDNLIFLVGAFVSGLFFLAMGLYVLFRLATRLAGRGEAYDLEERAARYWNDIAEAAAPLRTLFQFGFGAALTGGFMIWASVLGRRVLDSDLAGWWIAVIAFMWLWAVIERWFAWPGLFIVPEARGTKGVFFARRAEKRAVREGMDDGTDGADGSLTRPDDGS</sequence>
<keyword evidence="2" id="KW-0472">Membrane</keyword>
<comment type="caution">
    <text evidence="3">The sequence shown here is derived from an EMBL/GenBank/DDBJ whole genome shotgun (WGS) entry which is preliminary data.</text>
</comment>
<feature type="transmembrane region" description="Helical" evidence="2">
    <location>
        <begin position="65"/>
        <end position="82"/>
    </location>
</feature>
<dbReference type="Proteomes" id="UP000664617">
    <property type="component" value="Unassembled WGS sequence"/>
</dbReference>
<organism evidence="3 4">
    <name type="scientific">Myceligenerans salitolerans</name>
    <dbReference type="NCBI Taxonomy" id="1230528"/>
    <lineage>
        <taxon>Bacteria</taxon>
        <taxon>Bacillati</taxon>
        <taxon>Actinomycetota</taxon>
        <taxon>Actinomycetes</taxon>
        <taxon>Micrococcales</taxon>
        <taxon>Promicromonosporaceae</taxon>
        <taxon>Myceligenerans</taxon>
    </lineage>
</organism>
<evidence type="ECO:0000256" key="1">
    <source>
        <dbReference type="SAM" id="MobiDB-lite"/>
    </source>
</evidence>
<name>A0ABS3I6U9_9MICO</name>
<keyword evidence="2" id="KW-0812">Transmembrane</keyword>
<proteinExistence type="predicted"/>
<accession>A0ABS3I6U9</accession>
<protein>
    <submittedName>
        <fullName evidence="3">Uncharacterized protein</fullName>
    </submittedName>
</protein>